<keyword evidence="1 5" id="KW-0489">Methyltransferase</keyword>
<feature type="compositionally biased region" description="Basic residues" evidence="7">
    <location>
        <begin position="559"/>
        <end position="568"/>
    </location>
</feature>
<evidence type="ECO:0000256" key="4">
    <source>
        <dbReference type="ARBA" id="ARBA00022884"/>
    </source>
</evidence>
<dbReference type="InterPro" id="IPR049560">
    <property type="entry name" value="MeTrfase_RsmB-F_NOP2_cat"/>
</dbReference>
<dbReference type="AlphaFoldDB" id="A0A9W7GJY8"/>
<dbReference type="GO" id="GO:0070475">
    <property type="term" value="P:rRNA base methylation"/>
    <property type="evidence" value="ECO:0007669"/>
    <property type="project" value="TreeGrafter"/>
</dbReference>
<feature type="active site" description="Nucleophile" evidence="5">
    <location>
        <position position="383"/>
    </location>
</feature>
<gene>
    <name evidence="9" type="ORF">TrCOL_g8783</name>
</gene>
<feature type="binding site" evidence="5">
    <location>
        <position position="311"/>
    </location>
    <ligand>
        <name>S-adenosyl-L-methionine</name>
        <dbReference type="ChEBI" id="CHEBI:59789"/>
    </ligand>
</feature>
<protein>
    <recommendedName>
        <fullName evidence="8">SAM-dependent MTase RsmB/NOP-type domain-containing protein</fullName>
    </recommendedName>
</protein>
<dbReference type="InterPro" id="IPR048889">
    <property type="entry name" value="NSUN5_RCM1_N"/>
</dbReference>
<dbReference type="InterPro" id="IPR023267">
    <property type="entry name" value="RCMT"/>
</dbReference>
<dbReference type="EMBL" id="BRYA01000245">
    <property type="protein sequence ID" value="GMI45377.1"/>
    <property type="molecule type" value="Genomic_DNA"/>
</dbReference>
<keyword evidence="6" id="KW-0175">Coiled coil</keyword>
<keyword evidence="4 5" id="KW-0694">RNA-binding</keyword>
<dbReference type="PRINTS" id="PR02008">
    <property type="entry name" value="RCMTFAMILY"/>
</dbReference>
<dbReference type="GO" id="GO:0003723">
    <property type="term" value="F:RNA binding"/>
    <property type="evidence" value="ECO:0007669"/>
    <property type="project" value="UniProtKB-UniRule"/>
</dbReference>
<dbReference type="Pfam" id="PF01189">
    <property type="entry name" value="Methyltr_RsmB-F"/>
    <property type="match status" value="1"/>
</dbReference>
<dbReference type="Gene3D" id="3.40.50.150">
    <property type="entry name" value="Vaccinia Virus protein VP39"/>
    <property type="match status" value="1"/>
</dbReference>
<dbReference type="SUPFAM" id="SSF53335">
    <property type="entry name" value="S-adenosyl-L-methionine-dependent methyltransferases"/>
    <property type="match status" value="1"/>
</dbReference>
<dbReference type="PANTHER" id="PTHR22807:SF4">
    <property type="entry name" value="28S RRNA (CYTOSINE-C(5))-METHYLTRANSFERASE"/>
    <property type="match status" value="1"/>
</dbReference>
<feature type="region of interest" description="Disordered" evidence="7">
    <location>
        <begin position="506"/>
        <end position="590"/>
    </location>
</feature>
<dbReference type="OrthoDB" id="435282at2759"/>
<feature type="coiled-coil region" evidence="6">
    <location>
        <begin position="274"/>
        <end position="301"/>
    </location>
</feature>
<dbReference type="PANTHER" id="PTHR22807">
    <property type="entry name" value="NOP2 YEAST -RELATED NOL1/NOP2/FMU SUN DOMAIN-CONTAINING"/>
    <property type="match status" value="1"/>
</dbReference>
<keyword evidence="10" id="KW-1185">Reference proteome</keyword>
<feature type="binding site" evidence="5">
    <location>
        <begin position="254"/>
        <end position="260"/>
    </location>
    <ligand>
        <name>S-adenosyl-L-methionine</name>
        <dbReference type="ChEBI" id="CHEBI:59789"/>
    </ligand>
</feature>
<evidence type="ECO:0000313" key="10">
    <source>
        <dbReference type="Proteomes" id="UP001165065"/>
    </source>
</evidence>
<dbReference type="GO" id="GO:0008173">
    <property type="term" value="F:RNA methyltransferase activity"/>
    <property type="evidence" value="ECO:0007669"/>
    <property type="project" value="InterPro"/>
</dbReference>
<keyword evidence="2 5" id="KW-0808">Transferase</keyword>
<organism evidence="9 10">
    <name type="scientific">Triparma columacea</name>
    <dbReference type="NCBI Taxonomy" id="722753"/>
    <lineage>
        <taxon>Eukaryota</taxon>
        <taxon>Sar</taxon>
        <taxon>Stramenopiles</taxon>
        <taxon>Ochrophyta</taxon>
        <taxon>Bolidophyceae</taxon>
        <taxon>Parmales</taxon>
        <taxon>Triparmaceae</taxon>
        <taxon>Triparma</taxon>
    </lineage>
</organism>
<accession>A0A9W7GJY8</accession>
<reference evidence="10" key="1">
    <citation type="journal article" date="2023" name="Commun. Biol.">
        <title>Genome analysis of Parmales, the sister group of diatoms, reveals the evolutionary specialization of diatoms from phago-mixotrophs to photoautotrophs.</title>
        <authorList>
            <person name="Ban H."/>
            <person name="Sato S."/>
            <person name="Yoshikawa S."/>
            <person name="Yamada K."/>
            <person name="Nakamura Y."/>
            <person name="Ichinomiya M."/>
            <person name="Sato N."/>
            <person name="Blanc-Mathieu R."/>
            <person name="Endo H."/>
            <person name="Kuwata A."/>
            <person name="Ogata H."/>
        </authorList>
    </citation>
    <scope>NUCLEOTIDE SEQUENCE [LARGE SCALE GENOMIC DNA]</scope>
</reference>
<evidence type="ECO:0000256" key="2">
    <source>
        <dbReference type="ARBA" id="ARBA00022679"/>
    </source>
</evidence>
<feature type="binding site" evidence="5">
    <location>
        <position position="282"/>
    </location>
    <ligand>
        <name>S-adenosyl-L-methionine</name>
        <dbReference type="ChEBI" id="CHEBI:59789"/>
    </ligand>
</feature>
<evidence type="ECO:0000259" key="8">
    <source>
        <dbReference type="PROSITE" id="PS51686"/>
    </source>
</evidence>
<dbReference type="InterPro" id="IPR029063">
    <property type="entry name" value="SAM-dependent_MTases_sf"/>
</dbReference>
<evidence type="ECO:0000256" key="1">
    <source>
        <dbReference type="ARBA" id="ARBA00022603"/>
    </source>
</evidence>
<evidence type="ECO:0000256" key="7">
    <source>
        <dbReference type="SAM" id="MobiDB-lite"/>
    </source>
</evidence>
<proteinExistence type="inferred from homology"/>
<feature type="binding site" evidence="5">
    <location>
        <position position="331"/>
    </location>
    <ligand>
        <name>S-adenosyl-L-methionine</name>
        <dbReference type="ChEBI" id="CHEBI:59789"/>
    </ligand>
</feature>
<sequence length="590" mass="63503">MNQYKEASKLLGPLLKKNGPGLKSLAFGGKKKAPSKAVYATVCHTLRSKQVLDGVLGIVDKARKDFEGLRDKELMYILLYELLLGPYKGIRGGGGVKRVIMKHEKALQAALVQLATEGDAATKNVISSGGGLTSGEGSSLPTVKPSHWPKYIRVNTLKATLSEAVSSAKEKFGEANVAVHQVVDNVLVLPSTVNDLYEWDMIVRGEVIIQDLSSCLTAVALGGGNGTRWWDVGPAKKKGKKGKDKNGVVMLDACAAPGNKTTHLAAIVNDGCEVQNQVIALDRASERIKILEKRVKLLGGDSGVVEPRHQDFLKVDSGDAGLKNLRAILLDPSCSGSGIVNSPDRVENSDSSERLRSLASFQLLALVHSMSFPQVNYIAYSTCSVNVEEDEAVVAKALKEGNAKLEGGERWQLVAPVSLKGWKRRGLEVEGLTKEQAACLCRSDPFDGDVTNGFFVSYFERVKVAGEGKREGTIGGGGVGENADNYELPEGGAVKVFKEGMFKVEEGGEGGKKQKKKKGAGVKGVEVKGAGSKGEGEKKRKAPSQHSMVPADISDIPKKKLKKMLYKQRQREQKLERMKKKKKAEGGKRV</sequence>
<evidence type="ECO:0000256" key="6">
    <source>
        <dbReference type="SAM" id="Coils"/>
    </source>
</evidence>
<dbReference type="Pfam" id="PF21153">
    <property type="entry name" value="NSUN5_N"/>
    <property type="match status" value="1"/>
</dbReference>
<evidence type="ECO:0000256" key="5">
    <source>
        <dbReference type="PROSITE-ProRule" id="PRU01023"/>
    </source>
</evidence>
<dbReference type="InterPro" id="IPR001678">
    <property type="entry name" value="MeTrfase_RsmB-F_NOP2_dom"/>
</dbReference>
<evidence type="ECO:0000256" key="3">
    <source>
        <dbReference type="ARBA" id="ARBA00022691"/>
    </source>
</evidence>
<comment type="caution">
    <text evidence="9">The sequence shown here is derived from an EMBL/GenBank/DDBJ whole genome shotgun (WGS) entry which is preliminary data.</text>
</comment>
<evidence type="ECO:0000313" key="9">
    <source>
        <dbReference type="EMBL" id="GMI45377.1"/>
    </source>
</evidence>
<dbReference type="GO" id="GO:0005730">
    <property type="term" value="C:nucleolus"/>
    <property type="evidence" value="ECO:0007669"/>
    <property type="project" value="TreeGrafter"/>
</dbReference>
<dbReference type="PROSITE" id="PS51686">
    <property type="entry name" value="SAM_MT_RSMB_NOP"/>
    <property type="match status" value="1"/>
</dbReference>
<feature type="domain" description="SAM-dependent MTase RsmB/NOP-type" evidence="8">
    <location>
        <begin position="140"/>
        <end position="462"/>
    </location>
</feature>
<name>A0A9W7GJY8_9STRA</name>
<dbReference type="Proteomes" id="UP001165065">
    <property type="component" value="Unassembled WGS sequence"/>
</dbReference>
<comment type="similarity">
    <text evidence="5">Belongs to the class I-like SAM-binding methyltransferase superfamily. RsmB/NOP family.</text>
</comment>
<keyword evidence="3 5" id="KW-0949">S-adenosyl-L-methionine</keyword>